<comment type="caution">
    <text evidence="2">The sequence shown here is derived from an EMBL/GenBank/DDBJ whole genome shotgun (WGS) entry which is preliminary data.</text>
</comment>
<reference evidence="2" key="1">
    <citation type="journal article" date="2020" name="G3 (Bethesda)">
        <title>High-Quality Assemblies for Three Invasive Social Wasps from the &lt;i&gt;Vespula&lt;/i&gt; Genus.</title>
        <authorList>
            <person name="Harrop T.W.R."/>
            <person name="Guhlin J."/>
            <person name="McLaughlin G.M."/>
            <person name="Permina E."/>
            <person name="Stockwell P."/>
            <person name="Gilligan J."/>
            <person name="Le Lec M.F."/>
            <person name="Gruber M.A.M."/>
            <person name="Quinn O."/>
            <person name="Lovegrove M."/>
            <person name="Duncan E.J."/>
            <person name="Remnant E.J."/>
            <person name="Van Eeckhoven J."/>
            <person name="Graham B."/>
            <person name="Knapp R.A."/>
            <person name="Langford K.W."/>
            <person name="Kronenberg Z."/>
            <person name="Press M.O."/>
            <person name="Eacker S.M."/>
            <person name="Wilson-Rankin E.E."/>
            <person name="Purcell J."/>
            <person name="Lester P.J."/>
            <person name="Dearden P.K."/>
        </authorList>
    </citation>
    <scope>NUCLEOTIDE SEQUENCE</scope>
    <source>
        <strain evidence="2">Marl-1</strain>
    </source>
</reference>
<evidence type="ECO:0000313" key="3">
    <source>
        <dbReference type="Proteomes" id="UP000614350"/>
    </source>
</evidence>
<feature type="compositionally biased region" description="Polar residues" evidence="1">
    <location>
        <begin position="1"/>
        <end position="21"/>
    </location>
</feature>
<name>A0A834KUG3_VESVU</name>
<sequence>MSETVVTMDNSSNNASNNPRQVPTVKTEPGQPSPLAGIRLNVPYFRTIPGIIKLVQLLCTVKEISNRRYNLTVIFSEKYDERAWVEEIRAVYTVMLNLQQHNRVTSKSPSWSRLTFLQRRNPNSCIPLVELVRYTGWTGSYYSQSLVAMINENLDGQESDTLSVILVSTLCPKNECIAVQQVMHHYNCPQAVYAEGRAAPRLWLAMQLCLMVL</sequence>
<proteinExistence type="predicted"/>
<accession>A0A834KUG3</accession>
<organism evidence="2 3">
    <name type="scientific">Vespula vulgaris</name>
    <name type="common">Yellow jacket</name>
    <name type="synonym">Wasp</name>
    <dbReference type="NCBI Taxonomy" id="7454"/>
    <lineage>
        <taxon>Eukaryota</taxon>
        <taxon>Metazoa</taxon>
        <taxon>Ecdysozoa</taxon>
        <taxon>Arthropoda</taxon>
        <taxon>Hexapoda</taxon>
        <taxon>Insecta</taxon>
        <taxon>Pterygota</taxon>
        <taxon>Neoptera</taxon>
        <taxon>Endopterygota</taxon>
        <taxon>Hymenoptera</taxon>
        <taxon>Apocrita</taxon>
        <taxon>Aculeata</taxon>
        <taxon>Vespoidea</taxon>
        <taxon>Vespidae</taxon>
        <taxon>Vespinae</taxon>
        <taxon>Vespula</taxon>
    </lineage>
</organism>
<dbReference type="AlphaFoldDB" id="A0A834KUG3"/>
<protein>
    <submittedName>
        <fullName evidence="2">Uncharacterized protein</fullName>
    </submittedName>
</protein>
<evidence type="ECO:0000256" key="1">
    <source>
        <dbReference type="SAM" id="MobiDB-lite"/>
    </source>
</evidence>
<dbReference type="EMBL" id="JACSEA010000001">
    <property type="protein sequence ID" value="KAF7412226.1"/>
    <property type="molecule type" value="Genomic_DNA"/>
</dbReference>
<keyword evidence="3" id="KW-1185">Reference proteome</keyword>
<dbReference type="Proteomes" id="UP000614350">
    <property type="component" value="Unassembled WGS sequence"/>
</dbReference>
<feature type="region of interest" description="Disordered" evidence="1">
    <location>
        <begin position="1"/>
        <end position="32"/>
    </location>
</feature>
<evidence type="ECO:0000313" key="2">
    <source>
        <dbReference type="EMBL" id="KAF7412226.1"/>
    </source>
</evidence>
<gene>
    <name evidence="2" type="ORF">HZH66_001122</name>
</gene>